<comment type="similarity">
    <text evidence="13">Belongs to the SAT4 family.</text>
</comment>
<feature type="domain" description="CFEM" evidence="17">
    <location>
        <begin position="25"/>
        <end position="85"/>
    </location>
</feature>
<feature type="chain" id="PRO_5045360575" description="Extracellular membrane protein CFEM domain-containing protein" evidence="16">
    <location>
        <begin position="19"/>
        <end position="425"/>
    </location>
</feature>
<name>A0ABR4LYL7_9EURO</name>
<dbReference type="Pfam" id="PF20684">
    <property type="entry name" value="Fung_rhodopsin"/>
    <property type="match status" value="1"/>
</dbReference>
<evidence type="ECO:0000259" key="17">
    <source>
        <dbReference type="Pfam" id="PF05730"/>
    </source>
</evidence>
<feature type="transmembrane region" description="Helical" evidence="15">
    <location>
        <begin position="259"/>
        <end position="276"/>
    </location>
</feature>
<dbReference type="InterPro" id="IPR049326">
    <property type="entry name" value="Rhodopsin_dom_fungi"/>
</dbReference>
<protein>
    <recommendedName>
        <fullName evidence="21">Extracellular membrane protein CFEM domain-containing protein</fullName>
    </recommendedName>
</protein>
<accession>A0ABR4LYL7</accession>
<keyword evidence="20" id="KW-1185">Reference proteome</keyword>
<keyword evidence="6" id="KW-0336">GPI-anchor</keyword>
<keyword evidence="10 15" id="KW-0472">Membrane</keyword>
<evidence type="ECO:0008006" key="21">
    <source>
        <dbReference type="Google" id="ProtNLM"/>
    </source>
</evidence>
<sequence>MRLRTVFSLFLISGSALAAAPCETLEHLPQCAETCVSEAVDLDDCPGRKDAVCGSEYRDITSCYENQCALPEYVYAMNLTNTVCDIPPRRRQSTQIGVGSAFIALTTLVTGLRLVGRPPLSASFGVDDVIGLITYCTAMVDTILMIRGALEGWGTDMWALSREEIVSQMKLFYMGIVFFYFSVAIAKLAILFFYLRIFTTPVFKRVTYGVMGLCIAWGIAVVFQSAFDCTPASYYWTRFDGVSQGTCLSYTGFKVMPPINIALDVIVMALPLPSLLRLNLPLIKKVRVISMFSIGILIIVAGILRLTHLYYSITTYNITYNGGEISYFGVIEADVSVICTCMPAIAALLKRLWPRWFSSSARSTYPTFHEELSPGRGTFRSSANGAKPGSGSEDGVHLITVIPADPRLQKPERSVTRGVGASRLY</sequence>
<evidence type="ECO:0000259" key="18">
    <source>
        <dbReference type="Pfam" id="PF20684"/>
    </source>
</evidence>
<gene>
    <name evidence="19" type="ORF">BJX67DRAFT_333656</name>
</gene>
<evidence type="ECO:0000256" key="13">
    <source>
        <dbReference type="ARBA" id="ARBA00038359"/>
    </source>
</evidence>
<keyword evidence="9 15" id="KW-1133">Transmembrane helix</keyword>
<evidence type="ECO:0000256" key="16">
    <source>
        <dbReference type="SAM" id="SignalP"/>
    </source>
</evidence>
<evidence type="ECO:0000256" key="1">
    <source>
        <dbReference type="ARBA" id="ARBA00004141"/>
    </source>
</evidence>
<keyword evidence="12" id="KW-0449">Lipoprotein</keyword>
<reference evidence="19 20" key="1">
    <citation type="submission" date="2024-07" db="EMBL/GenBank/DDBJ databases">
        <title>Section-level genome sequencing and comparative genomics of Aspergillus sections Usti and Cavernicolus.</title>
        <authorList>
            <consortium name="Lawrence Berkeley National Laboratory"/>
            <person name="Nybo J.L."/>
            <person name="Vesth T.C."/>
            <person name="Theobald S."/>
            <person name="Frisvad J.C."/>
            <person name="Larsen T.O."/>
            <person name="Kjaerboelling I."/>
            <person name="Rothschild-Mancinelli K."/>
            <person name="Lyhne E.K."/>
            <person name="Kogle M.E."/>
            <person name="Barry K."/>
            <person name="Clum A."/>
            <person name="Na H."/>
            <person name="Ledsgaard L."/>
            <person name="Lin J."/>
            <person name="Lipzen A."/>
            <person name="Kuo A."/>
            <person name="Riley R."/>
            <person name="Mondo S."/>
            <person name="Labutti K."/>
            <person name="Haridas S."/>
            <person name="Pangalinan J."/>
            <person name="Salamov A.A."/>
            <person name="Simmons B.A."/>
            <person name="Magnuson J.K."/>
            <person name="Chen J."/>
            <person name="Drula E."/>
            <person name="Henrissat B."/>
            <person name="Wiebenga A."/>
            <person name="Lubbers R.J."/>
            <person name="Gomes A.C."/>
            <person name="Macurrencykelacurrency M.R."/>
            <person name="Stajich J."/>
            <person name="Grigoriev I.V."/>
            <person name="Mortensen U.H."/>
            <person name="De Vries R.P."/>
            <person name="Baker S.E."/>
            <person name="Andersen M.R."/>
        </authorList>
    </citation>
    <scope>NUCLEOTIDE SEQUENCE [LARGE SCALE GENOMIC DNA]</scope>
    <source>
        <strain evidence="19 20">CBS 449.75</strain>
    </source>
</reference>
<dbReference type="Proteomes" id="UP001610432">
    <property type="component" value="Unassembled WGS sequence"/>
</dbReference>
<feature type="domain" description="Rhodopsin" evidence="18">
    <location>
        <begin position="112"/>
        <end position="351"/>
    </location>
</feature>
<keyword evidence="5" id="KW-0964">Secreted</keyword>
<keyword evidence="6" id="KW-0325">Glycoprotein</keyword>
<comment type="similarity">
    <text evidence="4">Belongs to the RBT5 family.</text>
</comment>
<dbReference type="RefSeq" id="XP_070888593.1">
    <property type="nucleotide sequence ID" value="XM_071027552.1"/>
</dbReference>
<evidence type="ECO:0000256" key="8">
    <source>
        <dbReference type="ARBA" id="ARBA00022729"/>
    </source>
</evidence>
<feature type="transmembrane region" description="Helical" evidence="15">
    <location>
        <begin position="206"/>
        <end position="227"/>
    </location>
</feature>
<dbReference type="PANTHER" id="PTHR33048:SF141">
    <property type="entry name" value="INTEGRAL MEMBRANE PROTEIN-RELATED"/>
    <property type="match status" value="1"/>
</dbReference>
<comment type="caution">
    <text evidence="19">The sequence shown here is derived from an EMBL/GenBank/DDBJ whole genome shotgun (WGS) entry which is preliminary data.</text>
</comment>
<feature type="signal peptide" evidence="16">
    <location>
        <begin position="1"/>
        <end position="18"/>
    </location>
</feature>
<evidence type="ECO:0000313" key="19">
    <source>
        <dbReference type="EMBL" id="KAL2869614.1"/>
    </source>
</evidence>
<evidence type="ECO:0000256" key="9">
    <source>
        <dbReference type="ARBA" id="ARBA00022989"/>
    </source>
</evidence>
<evidence type="ECO:0000256" key="3">
    <source>
        <dbReference type="ARBA" id="ARBA00004613"/>
    </source>
</evidence>
<feature type="transmembrane region" description="Helical" evidence="15">
    <location>
        <begin position="288"/>
        <end position="313"/>
    </location>
</feature>
<evidence type="ECO:0000256" key="15">
    <source>
        <dbReference type="SAM" id="Phobius"/>
    </source>
</evidence>
<evidence type="ECO:0000256" key="6">
    <source>
        <dbReference type="ARBA" id="ARBA00022622"/>
    </source>
</evidence>
<evidence type="ECO:0000256" key="5">
    <source>
        <dbReference type="ARBA" id="ARBA00022525"/>
    </source>
</evidence>
<evidence type="ECO:0000256" key="12">
    <source>
        <dbReference type="ARBA" id="ARBA00023288"/>
    </source>
</evidence>
<feature type="region of interest" description="Disordered" evidence="14">
    <location>
        <begin position="368"/>
        <end position="395"/>
    </location>
</feature>
<evidence type="ECO:0000313" key="20">
    <source>
        <dbReference type="Proteomes" id="UP001610432"/>
    </source>
</evidence>
<organism evidence="19 20">
    <name type="scientific">Aspergillus lucknowensis</name>
    <dbReference type="NCBI Taxonomy" id="176173"/>
    <lineage>
        <taxon>Eukaryota</taxon>
        <taxon>Fungi</taxon>
        <taxon>Dikarya</taxon>
        <taxon>Ascomycota</taxon>
        <taxon>Pezizomycotina</taxon>
        <taxon>Eurotiomycetes</taxon>
        <taxon>Eurotiomycetidae</taxon>
        <taxon>Eurotiales</taxon>
        <taxon>Aspergillaceae</taxon>
        <taxon>Aspergillus</taxon>
        <taxon>Aspergillus subgen. Nidulantes</taxon>
    </lineage>
</organism>
<feature type="transmembrane region" description="Helical" evidence="15">
    <location>
        <begin position="128"/>
        <end position="150"/>
    </location>
</feature>
<feature type="transmembrane region" description="Helical" evidence="15">
    <location>
        <begin position="170"/>
        <end position="194"/>
    </location>
</feature>
<keyword evidence="7 15" id="KW-0812">Transmembrane</keyword>
<dbReference type="InterPro" id="IPR052337">
    <property type="entry name" value="SAT4-like"/>
</dbReference>
<feature type="transmembrane region" description="Helical" evidence="15">
    <location>
        <begin position="96"/>
        <end position="116"/>
    </location>
</feature>
<evidence type="ECO:0000256" key="7">
    <source>
        <dbReference type="ARBA" id="ARBA00022692"/>
    </source>
</evidence>
<proteinExistence type="inferred from homology"/>
<dbReference type="Pfam" id="PF05730">
    <property type="entry name" value="CFEM"/>
    <property type="match status" value="1"/>
</dbReference>
<comment type="subcellular location">
    <subcellularLocation>
        <location evidence="2">Membrane</location>
        <topology evidence="2">Lipid-anchor</topology>
        <topology evidence="2">GPI-anchor</topology>
    </subcellularLocation>
    <subcellularLocation>
        <location evidence="1">Membrane</location>
        <topology evidence="1">Multi-pass membrane protein</topology>
    </subcellularLocation>
    <subcellularLocation>
        <location evidence="3">Secreted</location>
    </subcellularLocation>
</comment>
<dbReference type="GeneID" id="98142624"/>
<feature type="transmembrane region" description="Helical" evidence="15">
    <location>
        <begin position="325"/>
        <end position="349"/>
    </location>
</feature>
<evidence type="ECO:0000256" key="14">
    <source>
        <dbReference type="SAM" id="MobiDB-lite"/>
    </source>
</evidence>
<evidence type="ECO:0000256" key="11">
    <source>
        <dbReference type="ARBA" id="ARBA00023157"/>
    </source>
</evidence>
<dbReference type="PANTHER" id="PTHR33048">
    <property type="entry name" value="PTH11-LIKE INTEGRAL MEMBRANE PROTEIN (AFU_ORTHOLOGUE AFUA_5G11245)"/>
    <property type="match status" value="1"/>
</dbReference>
<keyword evidence="8 16" id="KW-0732">Signal</keyword>
<dbReference type="EMBL" id="JBFXLQ010000009">
    <property type="protein sequence ID" value="KAL2869614.1"/>
    <property type="molecule type" value="Genomic_DNA"/>
</dbReference>
<dbReference type="InterPro" id="IPR008427">
    <property type="entry name" value="Extracellular_membr_CFEM_dom"/>
</dbReference>
<evidence type="ECO:0000256" key="4">
    <source>
        <dbReference type="ARBA" id="ARBA00010031"/>
    </source>
</evidence>
<keyword evidence="11" id="KW-1015">Disulfide bond</keyword>
<evidence type="ECO:0000256" key="10">
    <source>
        <dbReference type="ARBA" id="ARBA00023136"/>
    </source>
</evidence>
<evidence type="ECO:0000256" key="2">
    <source>
        <dbReference type="ARBA" id="ARBA00004589"/>
    </source>
</evidence>